<evidence type="ECO:0000313" key="3">
    <source>
        <dbReference type="Proteomes" id="UP000004394"/>
    </source>
</evidence>
<dbReference type="eggNOG" id="ENOG50340TG">
    <property type="taxonomic scope" value="Bacteria"/>
</dbReference>
<dbReference type="AlphaFoldDB" id="E0NTL8"/>
<protein>
    <recommendedName>
        <fullName evidence="4">Leucine Rich Repeat protein</fullName>
    </recommendedName>
</protein>
<reference evidence="2" key="1">
    <citation type="submission" date="2010-07" db="EMBL/GenBank/DDBJ databases">
        <authorList>
            <person name="Muzny D."/>
            <person name="Qin X."/>
            <person name="Deng J."/>
            <person name="Jiang H."/>
            <person name="Liu Y."/>
            <person name="Qu J."/>
            <person name="Song X.-Z."/>
            <person name="Zhang L."/>
            <person name="Thornton R."/>
            <person name="Coyle M."/>
            <person name="Francisco L."/>
            <person name="Jackson L."/>
            <person name="Javaid M."/>
            <person name="Korchina V."/>
            <person name="Kovar C."/>
            <person name="Mata R."/>
            <person name="Mathew T."/>
            <person name="Ngo R."/>
            <person name="Nguyen L."/>
            <person name="Nguyen N."/>
            <person name="Okwuonu G."/>
            <person name="Ongeri F."/>
            <person name="Pham C."/>
            <person name="Simmons D."/>
            <person name="Wilczek-Boney K."/>
            <person name="Hale W."/>
            <person name="Jakkamsetti A."/>
            <person name="Pham P."/>
            <person name="Ruth R."/>
            <person name="San Lucas F."/>
            <person name="Warren J."/>
            <person name="Zhang J."/>
            <person name="Zhao Z."/>
            <person name="Zhou C."/>
            <person name="Zhu D."/>
            <person name="Lee S."/>
            <person name="Bess C."/>
            <person name="Blankenburg K."/>
            <person name="Forbes L."/>
            <person name="Fu Q."/>
            <person name="Gubbala S."/>
            <person name="Hirani K."/>
            <person name="Jayaseelan J.C."/>
            <person name="Lara F."/>
            <person name="Munidasa M."/>
            <person name="Palculict T."/>
            <person name="Patil S."/>
            <person name="Pu L.-L."/>
            <person name="Saada N."/>
            <person name="Tang L."/>
            <person name="Weissenberger G."/>
            <person name="Zhu Y."/>
            <person name="Hemphill L."/>
            <person name="Shang Y."/>
            <person name="Youmans B."/>
            <person name="Ayvaz T."/>
            <person name="Ross M."/>
            <person name="Santibanez J."/>
            <person name="Aqrawi P."/>
            <person name="Gross S."/>
            <person name="Joshi V."/>
            <person name="Fowler G."/>
            <person name="Nazareth L."/>
            <person name="Reid J."/>
            <person name="Worley K."/>
            <person name="Petrosino J."/>
            <person name="Highlander S."/>
            <person name="Gibbs R."/>
        </authorList>
    </citation>
    <scope>NUCLEOTIDE SEQUENCE [LARGE SCALE GENOMIC DNA]</scope>
    <source>
        <strain evidence="2">DSM 16973</strain>
    </source>
</reference>
<organism evidence="2 3">
    <name type="scientific">Hoylesella marshii DSM 16973 = JCM 13450</name>
    <dbReference type="NCBI Taxonomy" id="862515"/>
    <lineage>
        <taxon>Bacteria</taxon>
        <taxon>Pseudomonadati</taxon>
        <taxon>Bacteroidota</taxon>
        <taxon>Bacteroidia</taxon>
        <taxon>Bacteroidales</taxon>
        <taxon>Prevotellaceae</taxon>
        <taxon>Hoylesella</taxon>
    </lineage>
</organism>
<evidence type="ECO:0000256" key="1">
    <source>
        <dbReference type="SAM" id="SignalP"/>
    </source>
</evidence>
<name>E0NTL8_9BACT</name>
<dbReference type="SUPFAM" id="SSF52047">
    <property type="entry name" value="RNI-like"/>
    <property type="match status" value="1"/>
</dbReference>
<accession>E0NTL8</accession>
<keyword evidence="3" id="KW-1185">Reference proteome</keyword>
<evidence type="ECO:0000313" key="2">
    <source>
        <dbReference type="EMBL" id="EFM01401.1"/>
    </source>
</evidence>
<dbReference type="EMBL" id="AEEI01000050">
    <property type="protein sequence ID" value="EFM01401.1"/>
    <property type="molecule type" value="Genomic_DNA"/>
</dbReference>
<gene>
    <name evidence="2" type="ORF">HMPREF0658_1520</name>
</gene>
<sequence length="448" mass="49020">MNMKKHLLSLVVLCGLSLTAFSQTMPSEKVVLNVAADATSVKFTFRLTDNSASLLCDFGAGEVVKSFPSNTDGSLTVMEYTFATPSAAERTITIAADKLKTLRITSSKTINGINEVRSSVLKDFNADYVSLATHGKVDVSLCPVLSTLTLTDTDASEVILPKSDHLKTVQVSTTLLQKGSLTSINLTDVPNLEDLLIKGASIDTLDLRNNKELKVLVCSFGKKRMRAILGAKALQKIERLDVRGNALGFDQIPDRVLQDVPIEQFQYTPQRAYHINPSCINGYTIDLSALYTAKGIVTTNNITTFRWRYKNGKADKKWKDVPADKVQNALGKFTFDPSLAYNDSLTLYVSMSNPGYPNIGSALSNNLLSVTTYIPLKPTGIQTAVETNLTIVQTAEGISVETDRPEPATLWNMGGQQVWQGAIPAVINLDRGLYILRTESGKRVKFIR</sequence>
<dbReference type="BioCyc" id="PMAR862515-HMP:GMOO-1544-MONOMER"/>
<dbReference type="Gene3D" id="3.80.10.10">
    <property type="entry name" value="Ribonuclease Inhibitor"/>
    <property type="match status" value="1"/>
</dbReference>
<dbReference type="Proteomes" id="UP000004394">
    <property type="component" value="Unassembled WGS sequence"/>
</dbReference>
<comment type="caution">
    <text evidence="2">The sequence shown here is derived from an EMBL/GenBank/DDBJ whole genome shotgun (WGS) entry which is preliminary data.</text>
</comment>
<dbReference type="InterPro" id="IPR032675">
    <property type="entry name" value="LRR_dom_sf"/>
</dbReference>
<dbReference type="HOGENOM" id="CLU_610924_0_0_10"/>
<keyword evidence="1" id="KW-0732">Signal</keyword>
<proteinExistence type="predicted"/>
<feature type="signal peptide" evidence="1">
    <location>
        <begin position="1"/>
        <end position="22"/>
    </location>
</feature>
<feature type="chain" id="PRO_5003138287" description="Leucine Rich Repeat protein" evidence="1">
    <location>
        <begin position="23"/>
        <end position="448"/>
    </location>
</feature>
<evidence type="ECO:0008006" key="4">
    <source>
        <dbReference type="Google" id="ProtNLM"/>
    </source>
</evidence>